<feature type="domain" description="C2H2-type" evidence="11">
    <location>
        <begin position="604"/>
        <end position="626"/>
    </location>
</feature>
<evidence type="ECO:0000259" key="11">
    <source>
        <dbReference type="PROSITE" id="PS50157"/>
    </source>
</evidence>
<evidence type="ECO:0000256" key="7">
    <source>
        <dbReference type="ARBA" id="ARBA00023125"/>
    </source>
</evidence>
<feature type="domain" description="C2H2-type" evidence="11">
    <location>
        <begin position="549"/>
        <end position="576"/>
    </location>
</feature>
<evidence type="ECO:0000256" key="1">
    <source>
        <dbReference type="ARBA" id="ARBA00004123"/>
    </source>
</evidence>
<evidence type="ECO:0000256" key="2">
    <source>
        <dbReference type="ARBA" id="ARBA00022723"/>
    </source>
</evidence>
<evidence type="ECO:0000256" key="5">
    <source>
        <dbReference type="ARBA" id="ARBA00022833"/>
    </source>
</evidence>
<dbReference type="PANTHER" id="PTHR19818:SF139">
    <property type="entry name" value="PAIR-RULE PROTEIN ODD-PAIRED"/>
    <property type="match status" value="1"/>
</dbReference>
<dbReference type="PANTHER" id="PTHR19818">
    <property type="entry name" value="ZINC FINGER PROTEIN ZIC AND GLI"/>
    <property type="match status" value="1"/>
</dbReference>
<evidence type="ECO:0000313" key="13">
    <source>
        <dbReference type="Proteomes" id="UP001338582"/>
    </source>
</evidence>
<organism evidence="12 13">
    <name type="scientific">Australozyma saopauloensis</name>
    <dbReference type="NCBI Taxonomy" id="291208"/>
    <lineage>
        <taxon>Eukaryota</taxon>
        <taxon>Fungi</taxon>
        <taxon>Dikarya</taxon>
        <taxon>Ascomycota</taxon>
        <taxon>Saccharomycotina</taxon>
        <taxon>Pichiomycetes</taxon>
        <taxon>Metschnikowiaceae</taxon>
        <taxon>Australozyma</taxon>
    </lineage>
</organism>
<evidence type="ECO:0000256" key="10">
    <source>
        <dbReference type="PROSITE-ProRule" id="PRU00042"/>
    </source>
</evidence>
<dbReference type="InterPro" id="IPR013087">
    <property type="entry name" value="Znf_C2H2_type"/>
</dbReference>
<evidence type="ECO:0000256" key="8">
    <source>
        <dbReference type="ARBA" id="ARBA00023163"/>
    </source>
</evidence>
<proteinExistence type="predicted"/>
<keyword evidence="13" id="KW-1185">Reference proteome</keyword>
<evidence type="ECO:0000256" key="6">
    <source>
        <dbReference type="ARBA" id="ARBA00023015"/>
    </source>
</evidence>
<dbReference type="KEGG" id="asau:88173573"/>
<evidence type="ECO:0000256" key="3">
    <source>
        <dbReference type="ARBA" id="ARBA00022737"/>
    </source>
</evidence>
<dbReference type="Pfam" id="PF00096">
    <property type="entry name" value="zf-C2H2"/>
    <property type="match status" value="2"/>
</dbReference>
<dbReference type="InterPro" id="IPR050329">
    <property type="entry name" value="GLI_C2H2-zinc-finger"/>
</dbReference>
<keyword evidence="6" id="KW-0805">Transcription regulation</keyword>
<keyword evidence="8" id="KW-0804">Transcription</keyword>
<dbReference type="Proteomes" id="UP001338582">
    <property type="component" value="Chromosome 3"/>
</dbReference>
<dbReference type="GO" id="GO:0005634">
    <property type="term" value="C:nucleus"/>
    <property type="evidence" value="ECO:0007669"/>
    <property type="project" value="UniProtKB-SubCell"/>
</dbReference>
<keyword evidence="2" id="KW-0479">Metal-binding</keyword>
<gene>
    <name evidence="12" type="ORF">PUMCH_002508</name>
</gene>
<dbReference type="GO" id="GO:0000978">
    <property type="term" value="F:RNA polymerase II cis-regulatory region sequence-specific DNA binding"/>
    <property type="evidence" value="ECO:0007669"/>
    <property type="project" value="TreeGrafter"/>
</dbReference>
<keyword evidence="4 10" id="KW-0863">Zinc-finger</keyword>
<keyword evidence="3" id="KW-0677">Repeat</keyword>
<dbReference type="PROSITE" id="PS00028">
    <property type="entry name" value="ZINC_FINGER_C2H2_1"/>
    <property type="match status" value="4"/>
</dbReference>
<dbReference type="InterPro" id="IPR036236">
    <property type="entry name" value="Znf_C2H2_sf"/>
</dbReference>
<evidence type="ECO:0000256" key="9">
    <source>
        <dbReference type="ARBA" id="ARBA00023242"/>
    </source>
</evidence>
<name>A0AAX4H9Q8_9ASCO</name>
<feature type="domain" description="C2H2-type" evidence="11">
    <location>
        <begin position="521"/>
        <end position="548"/>
    </location>
</feature>
<protein>
    <recommendedName>
        <fullName evidence="11">C2H2-type domain-containing protein</fullName>
    </recommendedName>
</protein>
<feature type="domain" description="C2H2-type" evidence="11">
    <location>
        <begin position="577"/>
        <end position="607"/>
    </location>
</feature>
<evidence type="ECO:0000256" key="4">
    <source>
        <dbReference type="ARBA" id="ARBA00022771"/>
    </source>
</evidence>
<dbReference type="EMBL" id="CP138896">
    <property type="protein sequence ID" value="WPK25204.1"/>
    <property type="molecule type" value="Genomic_DNA"/>
</dbReference>
<dbReference type="FunFam" id="3.30.160.60:FF:000064">
    <property type="entry name" value="Early growth response protein 3"/>
    <property type="match status" value="1"/>
</dbReference>
<comment type="subcellular location">
    <subcellularLocation>
        <location evidence="1">Nucleus</location>
    </subcellularLocation>
</comment>
<dbReference type="GeneID" id="88173573"/>
<sequence>MLDELVPSGRISIMKDENPVFTHGYVHGHVHHHKNHMHIHGHIHNHDHVPHDAAKPEPELEGAAATAESCKQFQNEFDLCGDIFCEELDDCYFDECDDPAVNDKIGEASGLVLDNCFSGFHSSPTASGVYAGRMPETETETETKTTQPFAMTQEVGPLQNRFSGSLCESQRPRLNIFENLINNVQQNVEQFTAQPADRPAYPEPLVKTEEPDLALHLHFPHHCHLDSAENRLKSEFHTLHQSCFHAKIPVTGAQITNEDVKFPPEKNEQLDFDFFAQFNNFNRMIGASGGLDQILPYALPMNSYNCQWDSCTHSVDNSSLVDHVVGAHMKSEERVLPYNNQHSNFECEWDHCKFIDADWNVFLEHLRSHRVEPDGSTNASVDTHYGSARTEHVSPILTPRSIEAVSHSPHSAQDATKDPYALNITKIHICPKPKPNTQIADDNFTCKWHIGKDGDGNPIICNKTHKDGGALQKHLQDDHIGLKKSQYECCWDGCERHNGKIFVQRQKLHRHIHIHTGHKPCKCDICSQLFAVPAMLKQHMRVHSGEKPYKCEECGKSFATKSSLTIHTRLHLGIKPLKCPWPNCDRYFRENSNLTKHLKRHHNFTCPVCLQVFDNRAEFTKHKRTHGQVAENDHSYTVVNVTQ</sequence>
<keyword evidence="7" id="KW-0238">DNA-binding</keyword>
<keyword evidence="5" id="KW-0862">Zinc</keyword>
<dbReference type="SMART" id="SM00355">
    <property type="entry name" value="ZnF_C2H2"/>
    <property type="match status" value="8"/>
</dbReference>
<feature type="domain" description="C2H2-type" evidence="11">
    <location>
        <begin position="487"/>
        <end position="520"/>
    </location>
</feature>
<keyword evidence="9" id="KW-0539">Nucleus</keyword>
<dbReference type="GO" id="GO:0008270">
    <property type="term" value="F:zinc ion binding"/>
    <property type="evidence" value="ECO:0007669"/>
    <property type="project" value="UniProtKB-KW"/>
</dbReference>
<dbReference type="Pfam" id="PF13465">
    <property type="entry name" value="zf-H2C2_2"/>
    <property type="match status" value="1"/>
</dbReference>
<accession>A0AAX4H9Q8</accession>
<dbReference type="GO" id="GO:0000981">
    <property type="term" value="F:DNA-binding transcription factor activity, RNA polymerase II-specific"/>
    <property type="evidence" value="ECO:0007669"/>
    <property type="project" value="TreeGrafter"/>
</dbReference>
<dbReference type="GO" id="GO:0045944">
    <property type="term" value="P:positive regulation of transcription by RNA polymerase II"/>
    <property type="evidence" value="ECO:0007669"/>
    <property type="project" value="UniProtKB-ARBA"/>
</dbReference>
<dbReference type="PROSITE" id="PS50157">
    <property type="entry name" value="ZINC_FINGER_C2H2_2"/>
    <property type="match status" value="5"/>
</dbReference>
<dbReference type="AlphaFoldDB" id="A0AAX4H9Q8"/>
<evidence type="ECO:0000313" key="12">
    <source>
        <dbReference type="EMBL" id="WPK25204.1"/>
    </source>
</evidence>
<reference evidence="12 13" key="1">
    <citation type="submission" date="2023-10" db="EMBL/GenBank/DDBJ databases">
        <title>Draft Genome Sequence of Candida saopaulonensis from a very Premature Infant with Sepsis.</title>
        <authorList>
            <person name="Ning Y."/>
            <person name="Dai R."/>
            <person name="Xiao M."/>
            <person name="Xu Y."/>
            <person name="Yan Q."/>
            <person name="Zhang L."/>
        </authorList>
    </citation>
    <scope>NUCLEOTIDE SEQUENCE [LARGE SCALE GENOMIC DNA]</scope>
    <source>
        <strain evidence="12 13">19XY460</strain>
    </source>
</reference>
<dbReference type="SUPFAM" id="SSF57667">
    <property type="entry name" value="beta-beta-alpha zinc fingers"/>
    <property type="match status" value="2"/>
</dbReference>
<dbReference type="Gene3D" id="3.30.160.60">
    <property type="entry name" value="Classic Zinc Finger"/>
    <property type="match status" value="4"/>
</dbReference>
<dbReference type="RefSeq" id="XP_062877587.1">
    <property type="nucleotide sequence ID" value="XM_063021517.1"/>
</dbReference>